<keyword evidence="2" id="KW-1185">Reference proteome</keyword>
<reference evidence="1" key="1">
    <citation type="submission" date="2023-07" db="EMBL/GenBank/DDBJ databases">
        <title>Two novel species in the genus Flavivirga.</title>
        <authorList>
            <person name="Kwon K."/>
        </authorList>
    </citation>
    <scope>NUCLEOTIDE SEQUENCE</scope>
    <source>
        <strain evidence="1">KACC 14158</strain>
    </source>
</reference>
<comment type="caution">
    <text evidence="1">The sequence shown here is derived from an EMBL/GenBank/DDBJ whole genome shotgun (WGS) entry which is preliminary data.</text>
</comment>
<dbReference type="RefSeq" id="WP_303303282.1">
    <property type="nucleotide sequence ID" value="NZ_BAABDA010000054.1"/>
</dbReference>
<protein>
    <submittedName>
        <fullName evidence="1">Uncharacterized protein</fullName>
    </submittedName>
</protein>
<sequence>MNKKPRIISNKVANFFDKMLEEKKVRQNELRRKLENGEFKVAK</sequence>
<proteinExistence type="predicted"/>
<accession>A0ABT8WSE8</accession>
<name>A0ABT8WSE8_9FLAO</name>
<evidence type="ECO:0000313" key="1">
    <source>
        <dbReference type="EMBL" id="MDO5976034.1"/>
    </source>
</evidence>
<dbReference type="EMBL" id="JAUOEL010000006">
    <property type="protein sequence ID" value="MDO5976034.1"/>
    <property type="molecule type" value="Genomic_DNA"/>
</dbReference>
<organism evidence="1 2">
    <name type="scientific">Flavivirga jejuensis</name>
    <dbReference type="NCBI Taxonomy" id="870487"/>
    <lineage>
        <taxon>Bacteria</taxon>
        <taxon>Pseudomonadati</taxon>
        <taxon>Bacteroidota</taxon>
        <taxon>Flavobacteriia</taxon>
        <taxon>Flavobacteriales</taxon>
        <taxon>Flavobacteriaceae</taxon>
        <taxon>Flavivirga</taxon>
    </lineage>
</organism>
<evidence type="ECO:0000313" key="2">
    <source>
        <dbReference type="Proteomes" id="UP001176806"/>
    </source>
</evidence>
<gene>
    <name evidence="1" type="ORF">Q4Q40_17685</name>
</gene>
<dbReference type="Proteomes" id="UP001176806">
    <property type="component" value="Unassembled WGS sequence"/>
</dbReference>